<organism evidence="4 5">
    <name type="scientific">Asparagus officinalis</name>
    <name type="common">Garden asparagus</name>
    <dbReference type="NCBI Taxonomy" id="4686"/>
    <lineage>
        <taxon>Eukaryota</taxon>
        <taxon>Viridiplantae</taxon>
        <taxon>Streptophyta</taxon>
        <taxon>Embryophyta</taxon>
        <taxon>Tracheophyta</taxon>
        <taxon>Spermatophyta</taxon>
        <taxon>Magnoliopsida</taxon>
        <taxon>Liliopsida</taxon>
        <taxon>Asparagales</taxon>
        <taxon>Asparagaceae</taxon>
        <taxon>Asparagoideae</taxon>
        <taxon>Asparagus</taxon>
    </lineage>
</organism>
<dbReference type="SMART" id="SM00271">
    <property type="entry name" value="DnaJ"/>
    <property type="match status" value="1"/>
</dbReference>
<dbReference type="PROSITE" id="PS50076">
    <property type="entry name" value="DNAJ_2"/>
    <property type="match status" value="1"/>
</dbReference>
<dbReference type="InterPro" id="IPR001623">
    <property type="entry name" value="DnaJ_domain"/>
</dbReference>
<feature type="transmembrane region" description="Helical" evidence="2">
    <location>
        <begin position="15"/>
        <end position="35"/>
    </location>
</feature>
<dbReference type="PANTHER" id="PTHR45432">
    <property type="entry name" value="CHAPERONE PROTEIN DNAJ 11, CHLOROPLASTIC-LIKE"/>
    <property type="match status" value="1"/>
</dbReference>
<feature type="transmembrane region" description="Helical" evidence="2">
    <location>
        <begin position="47"/>
        <end position="73"/>
    </location>
</feature>
<name>A0A5P1FLU3_ASPOF</name>
<dbReference type="AlphaFoldDB" id="A0A5P1FLU3"/>
<evidence type="ECO:0000259" key="3">
    <source>
        <dbReference type="PROSITE" id="PS50076"/>
    </source>
</evidence>
<evidence type="ECO:0000313" key="4">
    <source>
        <dbReference type="EMBL" id="ONK79285.1"/>
    </source>
</evidence>
<dbReference type="PRINTS" id="PR00625">
    <property type="entry name" value="JDOMAIN"/>
</dbReference>
<dbReference type="Pfam" id="PF00226">
    <property type="entry name" value="DnaJ"/>
    <property type="match status" value="1"/>
</dbReference>
<keyword evidence="2" id="KW-0472">Membrane</keyword>
<protein>
    <recommendedName>
        <fullName evidence="3">J domain-containing protein</fullName>
    </recommendedName>
</protein>
<feature type="domain" description="J" evidence="3">
    <location>
        <begin position="248"/>
        <end position="313"/>
    </location>
</feature>
<evidence type="ECO:0000313" key="5">
    <source>
        <dbReference type="Proteomes" id="UP000243459"/>
    </source>
</evidence>
<dbReference type="Proteomes" id="UP000243459">
    <property type="component" value="Chromosome 1"/>
</dbReference>
<keyword evidence="5" id="KW-1185">Reference proteome</keyword>
<proteinExistence type="predicted"/>
<feature type="compositionally biased region" description="Low complexity" evidence="1">
    <location>
        <begin position="314"/>
        <end position="329"/>
    </location>
</feature>
<dbReference type="PANTHER" id="PTHR45432:SF2">
    <property type="entry name" value="CHAPERONE PROTEIN DNAJ 11, CHLOROPLASTIC"/>
    <property type="match status" value="1"/>
</dbReference>
<dbReference type="EMBL" id="CM007381">
    <property type="protein sequence ID" value="ONK79285.1"/>
    <property type="molecule type" value="Genomic_DNA"/>
</dbReference>
<evidence type="ECO:0000256" key="1">
    <source>
        <dbReference type="SAM" id="MobiDB-lite"/>
    </source>
</evidence>
<dbReference type="SUPFAM" id="SSF46565">
    <property type="entry name" value="Chaperone J-domain"/>
    <property type="match status" value="1"/>
</dbReference>
<dbReference type="InterPro" id="IPR036869">
    <property type="entry name" value="J_dom_sf"/>
</dbReference>
<dbReference type="Gramene" id="ONK79285">
    <property type="protein sequence ID" value="ONK79285"/>
    <property type="gene ID" value="A4U43_C01F4820"/>
</dbReference>
<feature type="region of interest" description="Disordered" evidence="1">
    <location>
        <begin position="310"/>
        <end position="340"/>
    </location>
</feature>
<sequence length="340" mass="37590">MPSFVFDGLYPANNAIIKLLVCNMVYASCVCTLIVQLQHHARHHLPTFQLIFVHVIESLVFVPIMIGILFFLFEFYDDQLLLYRTPKHSSFGIKPNVPWKLAARGGDRGPQQIQRSVFLKFPPAQSPLENFGPLWAAPKRCIPSSVRPTAAASCGPYLLEQAQLARHHNNVPPSGPHQSPPSPSNLLHIKITDPCFIPLHSQNPLSLKMSATAVNFAVFGSSPYSSQARPAKTRVMASGGTAAERKKSPYEVLRVKETATITEIKSAYRSLAKRYHPDVNRVGNNNGSEFVEIQGAYATLSDPEAKARHDRTAVGSGRVGSYSGSGFRGPSRRWETDQCW</sequence>
<dbReference type="GO" id="GO:0005783">
    <property type="term" value="C:endoplasmic reticulum"/>
    <property type="evidence" value="ECO:0007669"/>
    <property type="project" value="UniProtKB-ARBA"/>
</dbReference>
<dbReference type="Gene3D" id="1.10.287.110">
    <property type="entry name" value="DnaJ domain"/>
    <property type="match status" value="1"/>
</dbReference>
<accession>A0A5P1FLU3</accession>
<reference evidence="5" key="1">
    <citation type="journal article" date="2017" name="Nat. Commun.">
        <title>The asparagus genome sheds light on the origin and evolution of a young Y chromosome.</title>
        <authorList>
            <person name="Harkess A."/>
            <person name="Zhou J."/>
            <person name="Xu C."/>
            <person name="Bowers J.E."/>
            <person name="Van der Hulst R."/>
            <person name="Ayyampalayam S."/>
            <person name="Mercati F."/>
            <person name="Riccardi P."/>
            <person name="McKain M.R."/>
            <person name="Kakrana A."/>
            <person name="Tang H."/>
            <person name="Ray J."/>
            <person name="Groenendijk J."/>
            <person name="Arikit S."/>
            <person name="Mathioni S.M."/>
            <person name="Nakano M."/>
            <person name="Shan H."/>
            <person name="Telgmann-Rauber A."/>
            <person name="Kanno A."/>
            <person name="Yue Z."/>
            <person name="Chen H."/>
            <person name="Li W."/>
            <person name="Chen Y."/>
            <person name="Xu X."/>
            <person name="Zhang Y."/>
            <person name="Luo S."/>
            <person name="Chen H."/>
            <person name="Gao J."/>
            <person name="Mao Z."/>
            <person name="Pires J.C."/>
            <person name="Luo M."/>
            <person name="Kudrna D."/>
            <person name="Wing R.A."/>
            <person name="Meyers B.C."/>
            <person name="Yi K."/>
            <person name="Kong H."/>
            <person name="Lavrijsen P."/>
            <person name="Sunseri F."/>
            <person name="Falavigna A."/>
            <person name="Ye Y."/>
            <person name="Leebens-Mack J.H."/>
            <person name="Chen G."/>
        </authorList>
    </citation>
    <scope>NUCLEOTIDE SEQUENCE [LARGE SCALE GENOMIC DNA]</scope>
    <source>
        <strain evidence="5">cv. DH0086</strain>
    </source>
</reference>
<keyword evidence="2" id="KW-1133">Transmembrane helix</keyword>
<dbReference type="CDD" id="cd06257">
    <property type="entry name" value="DnaJ"/>
    <property type="match status" value="1"/>
</dbReference>
<evidence type="ECO:0000256" key="2">
    <source>
        <dbReference type="SAM" id="Phobius"/>
    </source>
</evidence>
<gene>
    <name evidence="4" type="ORF">A4U43_C01F4820</name>
</gene>
<keyword evidence="2" id="KW-0812">Transmembrane</keyword>